<keyword evidence="1" id="KW-0812">Transmembrane</keyword>
<keyword evidence="1" id="KW-0472">Membrane</keyword>
<dbReference type="OrthoDB" id="431034at2759"/>
<dbReference type="AlphaFoldDB" id="A0A8B8BYK0"/>
<protein>
    <submittedName>
        <fullName evidence="3">Uncharacterized protein LOC111113921 isoform X1</fullName>
    </submittedName>
</protein>
<evidence type="ECO:0000313" key="3">
    <source>
        <dbReference type="RefSeq" id="XP_022307924.1"/>
    </source>
</evidence>
<name>A0A8B8BYK0_CRAVI</name>
<dbReference type="Proteomes" id="UP000694844">
    <property type="component" value="Chromosome 1"/>
</dbReference>
<dbReference type="KEGG" id="cvn:111113921"/>
<reference evidence="3" key="2">
    <citation type="submission" date="2025-08" db="UniProtKB">
        <authorList>
            <consortium name="RefSeq"/>
        </authorList>
    </citation>
    <scope>IDENTIFICATION</scope>
    <source>
        <tissue evidence="3">Whole sample</tissue>
    </source>
</reference>
<keyword evidence="2" id="KW-1185">Reference proteome</keyword>
<dbReference type="GeneID" id="111113921"/>
<reference evidence="2" key="1">
    <citation type="submission" date="2024-06" db="UniProtKB">
        <authorList>
            <consortium name="RefSeq"/>
        </authorList>
    </citation>
    <scope>NUCLEOTIDE SEQUENCE [LARGE SCALE GENOMIC DNA]</scope>
</reference>
<organism evidence="2 3">
    <name type="scientific">Crassostrea virginica</name>
    <name type="common">Eastern oyster</name>
    <dbReference type="NCBI Taxonomy" id="6565"/>
    <lineage>
        <taxon>Eukaryota</taxon>
        <taxon>Metazoa</taxon>
        <taxon>Spiralia</taxon>
        <taxon>Lophotrochozoa</taxon>
        <taxon>Mollusca</taxon>
        <taxon>Bivalvia</taxon>
        <taxon>Autobranchia</taxon>
        <taxon>Pteriomorphia</taxon>
        <taxon>Ostreida</taxon>
        <taxon>Ostreoidea</taxon>
        <taxon>Ostreidae</taxon>
        <taxon>Crassostrea</taxon>
    </lineage>
</organism>
<gene>
    <name evidence="3" type="primary">LOC111113921</name>
</gene>
<evidence type="ECO:0000313" key="2">
    <source>
        <dbReference type="Proteomes" id="UP000694844"/>
    </source>
</evidence>
<feature type="transmembrane region" description="Helical" evidence="1">
    <location>
        <begin position="132"/>
        <end position="150"/>
    </location>
</feature>
<accession>A0A8B8BYK0</accession>
<proteinExistence type="predicted"/>
<dbReference type="RefSeq" id="XP_022307924.1">
    <property type="nucleotide sequence ID" value="XM_022452216.1"/>
</dbReference>
<sequence length="244" mass="27523">MIWNDQCIFSLKMIYLRDFALYKLVLLLCLLGQFVQKTTSVGDCVWSKWTEVTESEPIQHRTRNCGGNETIESRNCKYVSCDDSTDETRSVTDHEIGDPIKVIYRCPQTPSDGYNESSSCTTATIMSFVKDVIIGILFLSLTGITTVFCCQRKKREKEYTSLLTFLTARNSLFHMQGETLRSTTSSGYAIVGTLENTKYPGYPRGPSDKENTRPASCINVNQDTANCFYVNTTSHVGVEDWKQG</sequence>
<keyword evidence="1" id="KW-1133">Transmembrane helix</keyword>
<evidence type="ECO:0000256" key="1">
    <source>
        <dbReference type="SAM" id="Phobius"/>
    </source>
</evidence>